<dbReference type="Proteomes" id="UP001257914">
    <property type="component" value="Unassembled WGS sequence"/>
</dbReference>
<keyword evidence="3" id="KW-0238">DNA-binding</keyword>
<keyword evidence="4" id="KW-0233">DNA recombination</keyword>
<reference evidence="6 7" key="1">
    <citation type="submission" date="2023-10" db="EMBL/GenBank/DDBJ databases">
        <title>Psychrosphaera aquimaarina strain SW33 isolated from seawater.</title>
        <authorList>
            <person name="Bayburt H."/>
            <person name="Kim J.M."/>
            <person name="Choi B.J."/>
            <person name="Jeon C.O."/>
        </authorList>
    </citation>
    <scope>NUCLEOTIDE SEQUENCE [LARGE SCALE GENOMIC DNA]</scope>
    <source>
        <strain evidence="6 7">KCTC 52743</strain>
    </source>
</reference>
<dbReference type="InterPro" id="IPR050808">
    <property type="entry name" value="Phage_Integrase"/>
</dbReference>
<evidence type="ECO:0000256" key="2">
    <source>
        <dbReference type="ARBA" id="ARBA00022908"/>
    </source>
</evidence>
<dbReference type="PANTHER" id="PTHR30629:SF6">
    <property type="entry name" value="PROPHAGE INTEGRASE INTA-RELATED"/>
    <property type="match status" value="1"/>
</dbReference>
<comment type="caution">
    <text evidence="6">The sequence shown here is derived from an EMBL/GenBank/DDBJ whole genome shotgun (WGS) entry which is preliminary data.</text>
</comment>
<dbReference type="Gene3D" id="3.30.160.390">
    <property type="entry name" value="Integrase, DNA-binding domain"/>
    <property type="match status" value="1"/>
</dbReference>
<dbReference type="Pfam" id="PF13356">
    <property type="entry name" value="Arm-DNA-bind_3"/>
    <property type="match status" value="1"/>
</dbReference>
<dbReference type="CDD" id="cd00801">
    <property type="entry name" value="INT_P4_C"/>
    <property type="match status" value="1"/>
</dbReference>
<organism evidence="6 7">
    <name type="scientific">Psychrosphaera aquimarina</name>
    <dbReference type="NCBI Taxonomy" id="2044854"/>
    <lineage>
        <taxon>Bacteria</taxon>
        <taxon>Pseudomonadati</taxon>
        <taxon>Pseudomonadota</taxon>
        <taxon>Gammaproteobacteria</taxon>
        <taxon>Alteromonadales</taxon>
        <taxon>Pseudoalteromonadaceae</taxon>
        <taxon>Psychrosphaera</taxon>
    </lineage>
</organism>
<evidence type="ECO:0000259" key="5">
    <source>
        <dbReference type="PROSITE" id="PS51898"/>
    </source>
</evidence>
<dbReference type="NCBIfam" id="NF007246">
    <property type="entry name" value="PRK09692.1"/>
    <property type="match status" value="1"/>
</dbReference>
<dbReference type="InterPro" id="IPR038488">
    <property type="entry name" value="Integrase_DNA-bd_sf"/>
</dbReference>
<dbReference type="Pfam" id="PF00589">
    <property type="entry name" value="Phage_integrase"/>
    <property type="match status" value="1"/>
</dbReference>
<accession>A0ABU3R1I2</accession>
<evidence type="ECO:0000256" key="4">
    <source>
        <dbReference type="ARBA" id="ARBA00023172"/>
    </source>
</evidence>
<gene>
    <name evidence="6" type="ORF">RT723_09815</name>
</gene>
<dbReference type="PROSITE" id="PS51898">
    <property type="entry name" value="TYR_RECOMBINASE"/>
    <property type="match status" value="1"/>
</dbReference>
<evidence type="ECO:0000313" key="7">
    <source>
        <dbReference type="Proteomes" id="UP001257914"/>
    </source>
</evidence>
<dbReference type="InterPro" id="IPR002104">
    <property type="entry name" value="Integrase_catalytic"/>
</dbReference>
<dbReference type="SUPFAM" id="SSF56349">
    <property type="entry name" value="DNA breaking-rejoining enzymes"/>
    <property type="match status" value="1"/>
</dbReference>
<evidence type="ECO:0000256" key="3">
    <source>
        <dbReference type="ARBA" id="ARBA00023125"/>
    </source>
</evidence>
<dbReference type="RefSeq" id="WP_315946906.1">
    <property type="nucleotide sequence ID" value="NZ_JAWCUA010000007.1"/>
</dbReference>
<evidence type="ECO:0000313" key="6">
    <source>
        <dbReference type="EMBL" id="MDU0113285.1"/>
    </source>
</evidence>
<evidence type="ECO:0000256" key="1">
    <source>
        <dbReference type="ARBA" id="ARBA00008857"/>
    </source>
</evidence>
<dbReference type="Gene3D" id="1.10.443.10">
    <property type="entry name" value="Intergrase catalytic core"/>
    <property type="match status" value="1"/>
</dbReference>
<dbReference type="PANTHER" id="PTHR30629">
    <property type="entry name" value="PROPHAGE INTEGRASE"/>
    <property type="match status" value="1"/>
</dbReference>
<sequence length="415" mass="47114">MARVTKPLTNTEVKQAKPQDKQFKLFDGGGLQLRIKPNGSKSWLLEYTHPFNKKRQSLSFGTYPEVSLAQARSSRDQARVLLSKSIDPKTHRDQAMATEQAKHLNTLESVAGKWLDTIKSEVSPRYADKVIRTLEIHVFHQLGKYPVHSITATKAIDIFKPLVVAEKYEVIKRCCQLLNRIMNFAVNTGMVDHNKLSHISDAFKTPKGTNMATIRPEELPELMRAVNNANLNLVTRYCLEWQLHTIVRPSEAARATWDEIDFESGLWTIPGEKMKMKNPHTVPLSSYCLELLDKLKLVSGHREHLFPSRNNHKVHVNTETVNKAIRRIGFQGRLVAHGLRSLASTTLNEQGFDPDIIESALAHTDKNSVRRAYNRSEYLERRRPVMEWWSNQILGASNGNMSLAGGVKGLKIVNK</sequence>
<proteinExistence type="inferred from homology"/>
<dbReference type="InterPro" id="IPR013762">
    <property type="entry name" value="Integrase-like_cat_sf"/>
</dbReference>
<protein>
    <submittedName>
        <fullName evidence="6">Integrase domain-containing protein</fullName>
    </submittedName>
</protein>
<comment type="similarity">
    <text evidence="1">Belongs to the 'phage' integrase family.</text>
</comment>
<keyword evidence="2" id="KW-0229">DNA integration</keyword>
<dbReference type="InterPro" id="IPR010998">
    <property type="entry name" value="Integrase_recombinase_N"/>
</dbReference>
<dbReference type="Pfam" id="PF22022">
    <property type="entry name" value="Phage_int_M"/>
    <property type="match status" value="1"/>
</dbReference>
<dbReference type="InterPro" id="IPR053876">
    <property type="entry name" value="Phage_int_M"/>
</dbReference>
<dbReference type="InterPro" id="IPR011010">
    <property type="entry name" value="DNA_brk_join_enz"/>
</dbReference>
<dbReference type="Gene3D" id="1.10.150.130">
    <property type="match status" value="1"/>
</dbReference>
<dbReference type="EMBL" id="JAWCUA010000007">
    <property type="protein sequence ID" value="MDU0113285.1"/>
    <property type="molecule type" value="Genomic_DNA"/>
</dbReference>
<feature type="domain" description="Tyr recombinase" evidence="5">
    <location>
        <begin position="209"/>
        <end position="387"/>
    </location>
</feature>
<keyword evidence="7" id="KW-1185">Reference proteome</keyword>
<name>A0ABU3R1I2_9GAMM</name>
<dbReference type="InterPro" id="IPR025166">
    <property type="entry name" value="Integrase_DNA_bind_dom"/>
</dbReference>